<dbReference type="PROSITE" id="PS50267">
    <property type="entry name" value="NA_NEUROTRAN_SYMP_3"/>
    <property type="match status" value="1"/>
</dbReference>
<evidence type="ECO:0000256" key="4">
    <source>
        <dbReference type="ARBA" id="ARBA00022989"/>
    </source>
</evidence>
<dbReference type="CDD" id="cd10336">
    <property type="entry name" value="SLC6sbd_Tyt1-Like"/>
    <property type="match status" value="1"/>
</dbReference>
<dbReference type="OrthoDB" id="9762833at2"/>
<dbReference type="GO" id="GO:0016020">
    <property type="term" value="C:membrane"/>
    <property type="evidence" value="ECO:0007669"/>
    <property type="project" value="UniProtKB-SubCell"/>
</dbReference>
<feature type="transmembrane region" description="Helical" evidence="7">
    <location>
        <begin position="38"/>
        <end position="64"/>
    </location>
</feature>
<comment type="subcellular location">
    <subcellularLocation>
        <location evidence="1">Membrane</location>
        <topology evidence="1">Multi-pass membrane protein</topology>
    </subcellularLocation>
</comment>
<proteinExistence type="inferred from homology"/>
<dbReference type="AlphaFoldDB" id="A0A0R3JVH7"/>
<feature type="transmembrane region" description="Helical" evidence="7">
    <location>
        <begin position="379"/>
        <end position="401"/>
    </location>
</feature>
<keyword evidence="4 7" id="KW-1133">Transmembrane helix</keyword>
<sequence length="449" mass="49567">MKRERFSSGLAVFLATLGSAIGLGNIWKFPYITGMNGGGGFLLIYLICVLFVGIPIMISEFFIGRRTRTNAVTAFEKLKGKRWNIIGYMGIIAALLIMFFYSAVAGWVYSYTFKALLGQFKNITIDDSRNIFINTITNPLSVILWQIFALSIVSAILIFGVKKGIERATKILMPILFILILICDIRALTLNNGIEGVKFLFAIDISKVKLQSLLTALGLAFFKLSLGIGTMITYSSYFTEDTDMISTSFKVAVSDTIVSLLAGLAIFPAVFSFNMEIGYGPGLLFITVPLIFSKIPFGEVLLFMFFLLTSIAATTAMISIVEVPVAYIVEKRNINRKAAVLLTTIIIASIGSLAGLSIEGNVLNSIKIYGKTFFDLFDYLSSNILLPIGGLLITIFVGYFVNRDMIEDELSNKNLLKNKNYAKVYLFILRYITPALVIIIFLASVGIIK</sequence>
<feature type="transmembrane region" description="Helical" evidence="7">
    <location>
        <begin position="142"/>
        <end position="159"/>
    </location>
</feature>
<accession>A0A0R3JVH7</accession>
<evidence type="ECO:0000313" key="8">
    <source>
        <dbReference type="EMBL" id="KRQ87611.1"/>
    </source>
</evidence>
<feature type="transmembrane region" description="Helical" evidence="7">
    <location>
        <begin position="85"/>
        <end position="109"/>
    </location>
</feature>
<evidence type="ECO:0000256" key="6">
    <source>
        <dbReference type="RuleBase" id="RU003732"/>
    </source>
</evidence>
<dbReference type="Proteomes" id="UP000052015">
    <property type="component" value="Unassembled WGS sequence"/>
</dbReference>
<evidence type="ECO:0000256" key="1">
    <source>
        <dbReference type="ARBA" id="ARBA00004141"/>
    </source>
</evidence>
<feature type="transmembrane region" description="Helical" evidence="7">
    <location>
        <begin position="421"/>
        <end position="448"/>
    </location>
</feature>
<keyword evidence="5 7" id="KW-0472">Membrane</keyword>
<dbReference type="EMBL" id="LKHP01000002">
    <property type="protein sequence ID" value="KRQ87611.1"/>
    <property type="molecule type" value="Genomic_DNA"/>
</dbReference>
<keyword evidence="3 6" id="KW-0812">Transmembrane</keyword>
<protein>
    <recommendedName>
        <fullName evidence="6">Transporter</fullName>
    </recommendedName>
</protein>
<comment type="similarity">
    <text evidence="6">Belongs to the sodium:neurotransmitter symporter (SNF) (TC 2.A.22) family.</text>
</comment>
<reference evidence="8 9" key="1">
    <citation type="submission" date="2015-09" db="EMBL/GenBank/DDBJ databases">
        <title>Draft genome sequence of a Caloramator mitchellensis, a moderate thermophile from the Great Artesian Basin of Australia.</title>
        <authorList>
            <person name="Patel B.K."/>
        </authorList>
    </citation>
    <scope>NUCLEOTIDE SEQUENCE [LARGE SCALE GENOMIC DNA]</scope>
    <source>
        <strain evidence="8 9">VF08</strain>
    </source>
</reference>
<keyword evidence="2 6" id="KW-0813">Transport</keyword>
<dbReference type="NCBIfam" id="NF037979">
    <property type="entry name" value="Na_transp"/>
    <property type="match status" value="1"/>
</dbReference>
<gene>
    <name evidence="8" type="ORF">ABG79_00412</name>
</gene>
<evidence type="ECO:0000256" key="7">
    <source>
        <dbReference type="SAM" id="Phobius"/>
    </source>
</evidence>
<dbReference type="STRING" id="908809.ABG79_00412"/>
<evidence type="ECO:0000256" key="3">
    <source>
        <dbReference type="ARBA" id="ARBA00022692"/>
    </source>
</evidence>
<dbReference type="GO" id="GO:0015293">
    <property type="term" value="F:symporter activity"/>
    <property type="evidence" value="ECO:0007669"/>
    <property type="project" value="UniProtKB-KW"/>
</dbReference>
<keyword evidence="6" id="KW-0769">Symport</keyword>
<dbReference type="PANTHER" id="PTHR42948">
    <property type="entry name" value="TRANSPORTER"/>
    <property type="match status" value="1"/>
</dbReference>
<evidence type="ECO:0000313" key="9">
    <source>
        <dbReference type="Proteomes" id="UP000052015"/>
    </source>
</evidence>
<dbReference type="InterPro" id="IPR037272">
    <property type="entry name" value="SNS_sf"/>
</dbReference>
<feature type="transmembrane region" description="Helical" evidence="7">
    <location>
        <begin position="339"/>
        <end position="358"/>
    </location>
</feature>
<organism evidence="8 9">
    <name type="scientific">Caloramator mitchellensis</name>
    <dbReference type="NCBI Taxonomy" id="908809"/>
    <lineage>
        <taxon>Bacteria</taxon>
        <taxon>Bacillati</taxon>
        <taxon>Bacillota</taxon>
        <taxon>Clostridia</taxon>
        <taxon>Eubacteriales</taxon>
        <taxon>Clostridiaceae</taxon>
        <taxon>Caloramator</taxon>
    </lineage>
</organism>
<evidence type="ECO:0000256" key="5">
    <source>
        <dbReference type="ARBA" id="ARBA00023136"/>
    </source>
</evidence>
<dbReference type="PRINTS" id="PR00176">
    <property type="entry name" value="NANEUSMPORT"/>
</dbReference>
<comment type="caution">
    <text evidence="8">The sequence shown here is derived from an EMBL/GenBank/DDBJ whole genome shotgun (WGS) entry which is preliminary data.</text>
</comment>
<dbReference type="InterPro" id="IPR047218">
    <property type="entry name" value="YocR/YhdH-like"/>
</dbReference>
<keyword evidence="9" id="KW-1185">Reference proteome</keyword>
<dbReference type="Pfam" id="PF00209">
    <property type="entry name" value="SNF"/>
    <property type="match status" value="2"/>
</dbReference>
<feature type="transmembrane region" description="Helical" evidence="7">
    <location>
        <begin position="249"/>
        <end position="271"/>
    </location>
</feature>
<dbReference type="InterPro" id="IPR000175">
    <property type="entry name" value="Na/ntran_symport"/>
</dbReference>
<feature type="transmembrane region" description="Helical" evidence="7">
    <location>
        <begin position="171"/>
        <end position="190"/>
    </location>
</feature>
<feature type="transmembrane region" description="Helical" evidence="7">
    <location>
        <begin position="210"/>
        <end position="237"/>
    </location>
</feature>
<feature type="transmembrane region" description="Helical" evidence="7">
    <location>
        <begin position="300"/>
        <end position="327"/>
    </location>
</feature>
<dbReference type="PANTHER" id="PTHR42948:SF1">
    <property type="entry name" value="TRANSPORTER"/>
    <property type="match status" value="1"/>
</dbReference>
<dbReference type="SUPFAM" id="SSF161070">
    <property type="entry name" value="SNF-like"/>
    <property type="match status" value="1"/>
</dbReference>
<dbReference type="PATRIC" id="fig|908809.3.peg.417"/>
<dbReference type="PROSITE" id="PS00610">
    <property type="entry name" value="NA_NEUROTRAN_SYMP_1"/>
    <property type="match status" value="1"/>
</dbReference>
<evidence type="ECO:0000256" key="2">
    <source>
        <dbReference type="ARBA" id="ARBA00022448"/>
    </source>
</evidence>
<name>A0A0R3JVH7_CALMK</name>